<reference evidence="7 8" key="1">
    <citation type="submission" date="2018-03" db="EMBL/GenBank/DDBJ databases">
        <title>The draft genome of Sphingosinicella sp. GL-C-18.</title>
        <authorList>
            <person name="Liu L."/>
            <person name="Li L."/>
            <person name="Liang L."/>
            <person name="Zhang X."/>
            <person name="Wang T."/>
        </authorList>
    </citation>
    <scope>NUCLEOTIDE SEQUENCE [LARGE SCALE GENOMIC DNA]</scope>
    <source>
        <strain evidence="7 8">GL-C-18</strain>
    </source>
</reference>
<keyword evidence="4 5" id="KW-0472">Membrane</keyword>
<keyword evidence="8" id="KW-1185">Reference proteome</keyword>
<dbReference type="GO" id="GO:0000271">
    <property type="term" value="P:polysaccharide biosynthetic process"/>
    <property type="evidence" value="ECO:0007669"/>
    <property type="project" value="InterPro"/>
</dbReference>
<feature type="domain" description="GtrA/DPMS transmembrane" evidence="6">
    <location>
        <begin position="8"/>
        <end position="125"/>
    </location>
</feature>
<evidence type="ECO:0000256" key="1">
    <source>
        <dbReference type="ARBA" id="ARBA00004141"/>
    </source>
</evidence>
<gene>
    <name evidence="7" type="ORF">C7I55_10240</name>
</gene>
<protein>
    <submittedName>
        <fullName evidence="7">GtrA family protein</fullName>
    </submittedName>
</protein>
<evidence type="ECO:0000256" key="2">
    <source>
        <dbReference type="ARBA" id="ARBA00022692"/>
    </source>
</evidence>
<dbReference type="EMBL" id="PXYI01000003">
    <property type="protein sequence ID" value="PSJ40684.1"/>
    <property type="molecule type" value="Genomic_DNA"/>
</dbReference>
<evidence type="ECO:0000313" key="7">
    <source>
        <dbReference type="EMBL" id="PSJ40684.1"/>
    </source>
</evidence>
<dbReference type="AlphaFoldDB" id="A0A2P7QRU5"/>
<dbReference type="OrthoDB" id="7427719at2"/>
<feature type="transmembrane region" description="Helical" evidence="5">
    <location>
        <begin position="12"/>
        <end position="33"/>
    </location>
</feature>
<keyword evidence="2 5" id="KW-0812">Transmembrane</keyword>
<evidence type="ECO:0000256" key="4">
    <source>
        <dbReference type="ARBA" id="ARBA00023136"/>
    </source>
</evidence>
<organism evidence="7 8">
    <name type="scientific">Allosphingosinicella deserti</name>
    <dbReference type="NCBI Taxonomy" id="2116704"/>
    <lineage>
        <taxon>Bacteria</taxon>
        <taxon>Pseudomonadati</taxon>
        <taxon>Pseudomonadota</taxon>
        <taxon>Alphaproteobacteria</taxon>
        <taxon>Sphingomonadales</taxon>
        <taxon>Sphingomonadaceae</taxon>
        <taxon>Allosphingosinicella</taxon>
    </lineage>
</organism>
<feature type="transmembrane region" description="Helical" evidence="5">
    <location>
        <begin position="74"/>
        <end position="91"/>
    </location>
</feature>
<evidence type="ECO:0000259" key="6">
    <source>
        <dbReference type="Pfam" id="PF04138"/>
    </source>
</evidence>
<sequence length="126" mass="12949">MFGAVYLRYVGASLAALGVDLSLFMAGLAVGIAPVTASIAGYSAGIAVHWLVSSRLVFGKRVALPGGGRTRQQMLFVVSALAGLGATVAIVRSGQALGVTPFASKLIAILAGFHVTYLLRKKIVFA</sequence>
<dbReference type="Pfam" id="PF04138">
    <property type="entry name" value="GtrA_DPMS_TM"/>
    <property type="match status" value="1"/>
</dbReference>
<evidence type="ECO:0000313" key="8">
    <source>
        <dbReference type="Proteomes" id="UP000241167"/>
    </source>
</evidence>
<dbReference type="GO" id="GO:0016020">
    <property type="term" value="C:membrane"/>
    <property type="evidence" value="ECO:0007669"/>
    <property type="project" value="UniProtKB-SubCell"/>
</dbReference>
<accession>A0A2P7QRU5</accession>
<proteinExistence type="predicted"/>
<name>A0A2P7QRU5_9SPHN</name>
<comment type="subcellular location">
    <subcellularLocation>
        <location evidence="1">Membrane</location>
        <topology evidence="1">Multi-pass membrane protein</topology>
    </subcellularLocation>
</comment>
<dbReference type="RefSeq" id="WP_106512833.1">
    <property type="nucleotide sequence ID" value="NZ_PXYI01000003.1"/>
</dbReference>
<comment type="caution">
    <text evidence="7">The sequence shown here is derived from an EMBL/GenBank/DDBJ whole genome shotgun (WGS) entry which is preliminary data.</text>
</comment>
<evidence type="ECO:0000256" key="5">
    <source>
        <dbReference type="SAM" id="Phobius"/>
    </source>
</evidence>
<feature type="transmembrane region" description="Helical" evidence="5">
    <location>
        <begin position="39"/>
        <end position="58"/>
    </location>
</feature>
<keyword evidence="3 5" id="KW-1133">Transmembrane helix</keyword>
<evidence type="ECO:0000256" key="3">
    <source>
        <dbReference type="ARBA" id="ARBA00022989"/>
    </source>
</evidence>
<dbReference type="InterPro" id="IPR007267">
    <property type="entry name" value="GtrA_DPMS_TM"/>
</dbReference>
<feature type="transmembrane region" description="Helical" evidence="5">
    <location>
        <begin position="97"/>
        <end position="119"/>
    </location>
</feature>
<dbReference type="Proteomes" id="UP000241167">
    <property type="component" value="Unassembled WGS sequence"/>
</dbReference>